<dbReference type="PANTHER" id="PTHR38340">
    <property type="entry name" value="S-LAYER PROTEIN"/>
    <property type="match status" value="1"/>
</dbReference>
<protein>
    <submittedName>
        <fullName evidence="3">Calcium-binding protein</fullName>
    </submittedName>
</protein>
<dbReference type="PROSITE" id="PS00330">
    <property type="entry name" value="HEMOLYSIN_CALCIUM"/>
    <property type="match status" value="2"/>
</dbReference>
<evidence type="ECO:0000256" key="2">
    <source>
        <dbReference type="ARBA" id="ARBA00022525"/>
    </source>
</evidence>
<dbReference type="InterPro" id="IPR050557">
    <property type="entry name" value="RTX_toxin/Mannuronan_C5-epim"/>
</dbReference>
<accession>A0ABV9KBP1</accession>
<evidence type="ECO:0000313" key="3">
    <source>
        <dbReference type="EMBL" id="MFC4667036.1"/>
    </source>
</evidence>
<dbReference type="Gene3D" id="2.150.10.10">
    <property type="entry name" value="Serralysin-like metalloprotease, C-terminal"/>
    <property type="match status" value="3"/>
</dbReference>
<dbReference type="InterPro" id="IPR018511">
    <property type="entry name" value="Hemolysin-typ_Ca-bd_CS"/>
</dbReference>
<organism evidence="3 4">
    <name type="scientific">Seohaeicola nanhaiensis</name>
    <dbReference type="NCBI Taxonomy" id="1387282"/>
    <lineage>
        <taxon>Bacteria</taxon>
        <taxon>Pseudomonadati</taxon>
        <taxon>Pseudomonadota</taxon>
        <taxon>Alphaproteobacteria</taxon>
        <taxon>Rhodobacterales</taxon>
        <taxon>Roseobacteraceae</taxon>
        <taxon>Seohaeicola</taxon>
    </lineage>
</organism>
<evidence type="ECO:0000256" key="1">
    <source>
        <dbReference type="ARBA" id="ARBA00004613"/>
    </source>
</evidence>
<dbReference type="InterPro" id="IPR001343">
    <property type="entry name" value="Hemolysn_Ca-bd"/>
</dbReference>
<sequence>MLPGTDILNDDAFAFAARGPVPLNPVPGDNKNNPLDGTGQSDLIQGFGGNDVLRGLKGNDRLEGGAGNDTLDGGAGRDKVFGGGGRDTIKVSAGTDRINGGAGLDTLDASDWKGGVVVNATSLVQSYPSIAANTLTLADGTVQAIFNVESFLGSRFDDTFYTSAANAAVNGRGGSDKLEASGDYSRIIGGAGEDSLRTDGDFSRIAGGTGSDRIQAYGVGLIVNGGAGDDIINFNHGGTRFDAINVIRGGAGNDTLRWLSSDTDRDLYPEKMKVFGGAGADTFEFGYYQTGTIQDFQPGIDKVDITVHLSNENTSFAELMTMVTDTAHGAVLKLDYNTVYGFEIVFNGLSKADLVDGDFIF</sequence>
<dbReference type="SUPFAM" id="SSF51120">
    <property type="entry name" value="beta-Roll"/>
    <property type="match status" value="2"/>
</dbReference>
<name>A0ABV9KBP1_9RHOB</name>
<comment type="subcellular location">
    <subcellularLocation>
        <location evidence="1">Secreted</location>
    </subcellularLocation>
</comment>
<gene>
    <name evidence="3" type="ORF">ACFO5X_00595</name>
</gene>
<dbReference type="PANTHER" id="PTHR38340:SF1">
    <property type="entry name" value="S-LAYER PROTEIN"/>
    <property type="match status" value="1"/>
</dbReference>
<dbReference type="Pfam" id="PF00353">
    <property type="entry name" value="HemolysinCabind"/>
    <property type="match status" value="4"/>
</dbReference>
<reference evidence="4" key="1">
    <citation type="journal article" date="2019" name="Int. J. Syst. Evol. Microbiol.">
        <title>The Global Catalogue of Microorganisms (GCM) 10K type strain sequencing project: providing services to taxonomists for standard genome sequencing and annotation.</title>
        <authorList>
            <consortium name="The Broad Institute Genomics Platform"/>
            <consortium name="The Broad Institute Genome Sequencing Center for Infectious Disease"/>
            <person name="Wu L."/>
            <person name="Ma J."/>
        </authorList>
    </citation>
    <scope>NUCLEOTIDE SEQUENCE [LARGE SCALE GENOMIC DNA]</scope>
    <source>
        <strain evidence="4">CGMCC 4.7283</strain>
    </source>
</reference>
<evidence type="ECO:0000313" key="4">
    <source>
        <dbReference type="Proteomes" id="UP001595973"/>
    </source>
</evidence>
<dbReference type="Proteomes" id="UP001595973">
    <property type="component" value="Unassembled WGS sequence"/>
</dbReference>
<dbReference type="RefSeq" id="WP_380714906.1">
    <property type="nucleotide sequence ID" value="NZ_JBHSGI010000002.1"/>
</dbReference>
<keyword evidence="4" id="KW-1185">Reference proteome</keyword>
<dbReference type="PRINTS" id="PR00313">
    <property type="entry name" value="CABNDNGRPT"/>
</dbReference>
<comment type="caution">
    <text evidence="3">The sequence shown here is derived from an EMBL/GenBank/DDBJ whole genome shotgun (WGS) entry which is preliminary data.</text>
</comment>
<keyword evidence="2" id="KW-0964">Secreted</keyword>
<proteinExistence type="predicted"/>
<dbReference type="EMBL" id="JBHSGI010000002">
    <property type="protein sequence ID" value="MFC4667036.1"/>
    <property type="molecule type" value="Genomic_DNA"/>
</dbReference>
<dbReference type="InterPro" id="IPR011049">
    <property type="entry name" value="Serralysin-like_metalloprot_C"/>
</dbReference>